<accession>A0A6J1QTZ6</accession>
<dbReference type="AlphaFoldDB" id="A0A6J1QTZ6"/>
<feature type="region of interest" description="Disordered" evidence="1">
    <location>
        <begin position="628"/>
        <end position="670"/>
    </location>
</feature>
<evidence type="ECO:0000313" key="3">
    <source>
        <dbReference type="Proteomes" id="UP000504618"/>
    </source>
</evidence>
<feature type="region of interest" description="Disordered" evidence="1">
    <location>
        <begin position="318"/>
        <end position="354"/>
    </location>
</feature>
<dbReference type="InterPro" id="IPR050283">
    <property type="entry name" value="E-box_TF_Regulators"/>
</dbReference>
<feature type="compositionally biased region" description="Low complexity" evidence="1">
    <location>
        <begin position="339"/>
        <end position="348"/>
    </location>
</feature>
<dbReference type="RefSeq" id="XP_024884095.1">
    <property type="nucleotide sequence ID" value="XM_025028327.1"/>
</dbReference>
<name>A0A6J1QTZ6_9HYME</name>
<dbReference type="Pfam" id="PF00010">
    <property type="entry name" value="HLH"/>
    <property type="match status" value="1"/>
</dbReference>
<dbReference type="GO" id="GO:0000981">
    <property type="term" value="F:DNA-binding transcription factor activity, RNA polymerase II-specific"/>
    <property type="evidence" value="ECO:0007669"/>
    <property type="project" value="TreeGrafter"/>
</dbReference>
<dbReference type="OrthoDB" id="6784122at2759"/>
<dbReference type="PANTHER" id="PTHR23349:SF97">
    <property type="entry name" value="BHLH DOMAIN-CONTAINING PROTEIN"/>
    <property type="match status" value="1"/>
</dbReference>
<dbReference type="GeneID" id="112462514"/>
<dbReference type="GO" id="GO:0000977">
    <property type="term" value="F:RNA polymerase II transcription regulatory region sequence-specific DNA binding"/>
    <property type="evidence" value="ECO:0007669"/>
    <property type="project" value="TreeGrafter"/>
</dbReference>
<protein>
    <submittedName>
        <fullName evidence="4">Uncharacterized protein LOC112462514</fullName>
    </submittedName>
</protein>
<feature type="region of interest" description="Disordered" evidence="1">
    <location>
        <begin position="838"/>
        <end position="876"/>
    </location>
</feature>
<proteinExistence type="predicted"/>
<feature type="compositionally biased region" description="Basic and acidic residues" evidence="1">
    <location>
        <begin position="325"/>
        <end position="338"/>
    </location>
</feature>
<gene>
    <name evidence="4" type="primary">LOC112462514</name>
</gene>
<feature type="compositionally biased region" description="Basic residues" evidence="1">
    <location>
        <begin position="512"/>
        <end position="524"/>
    </location>
</feature>
<dbReference type="GO" id="GO:0032502">
    <property type="term" value="P:developmental process"/>
    <property type="evidence" value="ECO:0007669"/>
    <property type="project" value="TreeGrafter"/>
</dbReference>
<dbReference type="PANTHER" id="PTHR23349">
    <property type="entry name" value="BASIC HELIX-LOOP-HELIX TRANSCRIPTION FACTOR, TWIST"/>
    <property type="match status" value="1"/>
</dbReference>
<sequence length="1036" mass="117105">MANHHPSYDFDDRSQRIRHRVGTASRPADSTVACTSTQYYVGHNSDITEEDLAELPSCVYAGRSTQHVTHTSPHTHSPLHYHMPVSTPDHDTEMNGVEEGYYPNGSPYRIQRHAANIRERKRMLSSINSAFDELRVHVPTFPYEKRLSKIDTLRLAIAYIALLREVLAARLDPLTYVERCLRGEINGERAEWNTSGMSIQEIKEPPTKIDSSIGEDRNEDVTRRYVSCLDLIASSALMNREKIYDRNAEMILLEQTRASDRGRINNVNRRVIELSDNDSKMILRRQFGEMAEREGANSQSNAVDYENMEILQKLPPDTIVIRQKPKSDMEDSDYRELTETSNSSSSTSGCTDVKMKGISRALRNKTLKTMEVRRNPMRVSKRNIDKDFSRPKQRLLANKKEFYSNYELGKRVRSSTMPYMNTRSVTRKMYTVGATYQAPTKKDETEWKEWPVHGMHERPVYHPQAGLAVEYLGRYFTSLDGLSYCEIINEPDIEVVSVDPHCDRVSSAEKKSKGKARMKSKRSSNTKDPWNTYLSVNNKSFETCMHESLHCVFGYCSQVMTPVYRQAVEEKMTKVTISAKTSSLELAKEPTDVKGNVAIPSENVTKLAEETKLLEAYAIAMAQSIQNKSTANSTSDQKVTSTFPSSSTTYLPEAQKSTPDFNSSRTASQNGGTIRMNLKQIIRGAPNSSLILLRSSAARSTSGDACTAIARNIFNSAKLEDASGDETLTGMSSIYKKLMYAKEPVSKCEESPVNNNVRTLKRCATNTQEYTTKRTFLENQLDNKKTVQVVKEARENKSLDHKMKISRESDGRISMTSSGKNLAWCTNETSEIARILSEYNKGTRKPTQSMQSQTYSSRDTKTSLTNPSVKSLPKSLWQKSTTAEETQQFVSNSNTSFDFPQGKWKRLHLMLEKTKDGQVAGGNQNAWKGPSTSESHKVPLREQVNLGTLNYIRKNSIDSRKDPNEHEVIMVDVKPKEKKSEYSKDETGSLQELLENTAILYCAANGVHQDDLSSYIDTLDSKQSIQWLETCNNSVV</sequence>
<dbReference type="GO" id="GO:0046983">
    <property type="term" value="F:protein dimerization activity"/>
    <property type="evidence" value="ECO:0007669"/>
    <property type="project" value="InterPro"/>
</dbReference>
<dbReference type="Proteomes" id="UP000504618">
    <property type="component" value="Unplaced"/>
</dbReference>
<feature type="compositionally biased region" description="Polar residues" evidence="1">
    <location>
        <begin position="845"/>
        <end position="869"/>
    </location>
</feature>
<dbReference type="Gene3D" id="4.10.280.10">
    <property type="entry name" value="Helix-loop-helix DNA-binding domain"/>
    <property type="match status" value="1"/>
</dbReference>
<dbReference type="SMART" id="SM00353">
    <property type="entry name" value="HLH"/>
    <property type="match status" value="1"/>
</dbReference>
<evidence type="ECO:0000256" key="1">
    <source>
        <dbReference type="SAM" id="MobiDB-lite"/>
    </source>
</evidence>
<dbReference type="InterPro" id="IPR036638">
    <property type="entry name" value="HLH_DNA-bd_sf"/>
</dbReference>
<evidence type="ECO:0000313" key="4">
    <source>
        <dbReference type="RefSeq" id="XP_024884095.1"/>
    </source>
</evidence>
<evidence type="ECO:0000259" key="2">
    <source>
        <dbReference type="PROSITE" id="PS50888"/>
    </source>
</evidence>
<dbReference type="SUPFAM" id="SSF47459">
    <property type="entry name" value="HLH, helix-loop-helix DNA-binding domain"/>
    <property type="match status" value="1"/>
</dbReference>
<organism evidence="3 4">
    <name type="scientific">Temnothorax curvispinosus</name>
    <dbReference type="NCBI Taxonomy" id="300111"/>
    <lineage>
        <taxon>Eukaryota</taxon>
        <taxon>Metazoa</taxon>
        <taxon>Ecdysozoa</taxon>
        <taxon>Arthropoda</taxon>
        <taxon>Hexapoda</taxon>
        <taxon>Insecta</taxon>
        <taxon>Pterygota</taxon>
        <taxon>Neoptera</taxon>
        <taxon>Endopterygota</taxon>
        <taxon>Hymenoptera</taxon>
        <taxon>Apocrita</taxon>
        <taxon>Aculeata</taxon>
        <taxon>Formicoidea</taxon>
        <taxon>Formicidae</taxon>
        <taxon>Myrmicinae</taxon>
        <taxon>Temnothorax</taxon>
    </lineage>
</organism>
<keyword evidence="3" id="KW-1185">Reference proteome</keyword>
<dbReference type="CDD" id="cd11416">
    <property type="entry name" value="bHLH_TS_ceHLH13_like"/>
    <property type="match status" value="1"/>
</dbReference>
<feature type="domain" description="BHLH" evidence="2">
    <location>
        <begin position="111"/>
        <end position="163"/>
    </location>
</feature>
<dbReference type="PROSITE" id="PS50888">
    <property type="entry name" value="BHLH"/>
    <property type="match status" value="1"/>
</dbReference>
<reference evidence="4" key="1">
    <citation type="submission" date="2025-08" db="UniProtKB">
        <authorList>
            <consortium name="RefSeq"/>
        </authorList>
    </citation>
    <scope>IDENTIFICATION</scope>
    <source>
        <tissue evidence="4">Whole body</tissue>
    </source>
</reference>
<dbReference type="InterPro" id="IPR011598">
    <property type="entry name" value="bHLH_dom"/>
</dbReference>
<feature type="region of interest" description="Disordered" evidence="1">
    <location>
        <begin position="504"/>
        <end position="527"/>
    </location>
</feature>